<dbReference type="SUPFAM" id="SSF161098">
    <property type="entry name" value="MetI-like"/>
    <property type="match status" value="1"/>
</dbReference>
<dbReference type="PANTHER" id="PTHR43163:SF6">
    <property type="entry name" value="DIPEPTIDE TRANSPORT SYSTEM PERMEASE PROTEIN DPPB-RELATED"/>
    <property type="match status" value="1"/>
</dbReference>
<comment type="caution">
    <text evidence="9">The sequence shown here is derived from an EMBL/GenBank/DDBJ whole genome shotgun (WGS) entry which is preliminary data.</text>
</comment>
<comment type="subcellular location">
    <subcellularLocation>
        <location evidence="1 7">Cell membrane</location>
        <topology evidence="1 7">Multi-pass membrane protein</topology>
    </subcellularLocation>
</comment>
<keyword evidence="4 7" id="KW-0812">Transmembrane</keyword>
<dbReference type="Gene3D" id="1.10.3720.10">
    <property type="entry name" value="MetI-like"/>
    <property type="match status" value="1"/>
</dbReference>
<feature type="transmembrane region" description="Helical" evidence="7">
    <location>
        <begin position="150"/>
        <end position="173"/>
    </location>
</feature>
<dbReference type="CDD" id="cd06261">
    <property type="entry name" value="TM_PBP2"/>
    <property type="match status" value="1"/>
</dbReference>
<dbReference type="PANTHER" id="PTHR43163">
    <property type="entry name" value="DIPEPTIDE TRANSPORT SYSTEM PERMEASE PROTEIN DPPB-RELATED"/>
    <property type="match status" value="1"/>
</dbReference>
<name>A0A852ZRD0_9ACTN</name>
<feature type="transmembrane region" description="Helical" evidence="7">
    <location>
        <begin position="193"/>
        <end position="215"/>
    </location>
</feature>
<dbReference type="AlphaFoldDB" id="A0A852ZRD0"/>
<keyword evidence="10" id="KW-1185">Reference proteome</keyword>
<reference evidence="9 10" key="1">
    <citation type="submission" date="2020-07" db="EMBL/GenBank/DDBJ databases">
        <title>Sequencing the genomes of 1000 actinobacteria strains.</title>
        <authorList>
            <person name="Klenk H.-P."/>
        </authorList>
    </citation>
    <scope>NUCLEOTIDE SEQUENCE [LARGE SCALE GENOMIC DNA]</scope>
    <source>
        <strain evidence="9 10">DSM 42178</strain>
    </source>
</reference>
<dbReference type="RefSeq" id="WP_179813827.1">
    <property type="nucleotide sequence ID" value="NZ_JACBZD010000001.1"/>
</dbReference>
<dbReference type="PROSITE" id="PS50928">
    <property type="entry name" value="ABC_TM1"/>
    <property type="match status" value="1"/>
</dbReference>
<proteinExistence type="inferred from homology"/>
<feature type="transmembrane region" description="Helical" evidence="7">
    <location>
        <begin position="117"/>
        <end position="138"/>
    </location>
</feature>
<feature type="transmembrane region" description="Helical" evidence="7">
    <location>
        <begin position="12"/>
        <end position="30"/>
    </location>
</feature>
<evidence type="ECO:0000256" key="5">
    <source>
        <dbReference type="ARBA" id="ARBA00022989"/>
    </source>
</evidence>
<keyword evidence="5 7" id="KW-1133">Transmembrane helix</keyword>
<evidence type="ECO:0000256" key="4">
    <source>
        <dbReference type="ARBA" id="ARBA00022692"/>
    </source>
</evidence>
<feature type="transmembrane region" description="Helical" evidence="7">
    <location>
        <begin position="297"/>
        <end position="323"/>
    </location>
</feature>
<evidence type="ECO:0000259" key="8">
    <source>
        <dbReference type="PROSITE" id="PS50928"/>
    </source>
</evidence>
<dbReference type="InterPro" id="IPR035906">
    <property type="entry name" value="MetI-like_sf"/>
</dbReference>
<gene>
    <name evidence="9" type="ORF">FHU37_001949</name>
</gene>
<dbReference type="GO" id="GO:0055085">
    <property type="term" value="P:transmembrane transport"/>
    <property type="evidence" value="ECO:0007669"/>
    <property type="project" value="InterPro"/>
</dbReference>
<keyword evidence="3" id="KW-1003">Cell membrane</keyword>
<dbReference type="Pfam" id="PF00528">
    <property type="entry name" value="BPD_transp_1"/>
    <property type="match status" value="1"/>
</dbReference>
<dbReference type="Proteomes" id="UP000567795">
    <property type="component" value="Unassembled WGS sequence"/>
</dbReference>
<evidence type="ECO:0000256" key="6">
    <source>
        <dbReference type="ARBA" id="ARBA00023136"/>
    </source>
</evidence>
<accession>A0A852ZRD0</accession>
<dbReference type="InterPro" id="IPR045621">
    <property type="entry name" value="BPD_transp_1_N"/>
</dbReference>
<dbReference type="Pfam" id="PF19300">
    <property type="entry name" value="BPD_transp_1_N"/>
    <property type="match status" value="1"/>
</dbReference>
<keyword evidence="2 7" id="KW-0813">Transport</keyword>
<evidence type="ECO:0000256" key="3">
    <source>
        <dbReference type="ARBA" id="ARBA00022475"/>
    </source>
</evidence>
<dbReference type="InterPro" id="IPR000515">
    <property type="entry name" value="MetI-like"/>
</dbReference>
<dbReference type="EMBL" id="JACBZD010000001">
    <property type="protein sequence ID" value="NYI05006.1"/>
    <property type="molecule type" value="Genomic_DNA"/>
</dbReference>
<comment type="similarity">
    <text evidence="7">Belongs to the binding-protein-dependent transport system permease family.</text>
</comment>
<sequence>MLAYLARRLVQMVVVLLAISVVTFGLFYAAPRDPARQACGPTCDPTRIDALRHSMGLDQPIATQYLEYMRGIVLGREIRDVDGSMIDCSAPCLGYSYYLHQPVLDAIVGRFPATLSLAAGALAVVVALGVTSGFVSALRRGSLSDRFLSMFTLVGASVQIYFLGYVLQYYLVYQTGLFPTPGYTPLTEDPLEWLRGLLLPWLVLGFVQAAVYARIARSQMLETMGEEYVRTGRSKGLGWWRNHLRYTSRGAAAPLVQLICLEVGTLLGGAVITETVFGVNGIGQLSLDAITQNDLPTVVGTVMLAAFVVVLFVAVADLVIAYLDPRVRLN</sequence>
<feature type="transmembrane region" description="Helical" evidence="7">
    <location>
        <begin position="255"/>
        <end position="277"/>
    </location>
</feature>
<feature type="domain" description="ABC transmembrane type-1" evidence="8">
    <location>
        <begin position="111"/>
        <end position="320"/>
    </location>
</feature>
<evidence type="ECO:0000256" key="1">
    <source>
        <dbReference type="ARBA" id="ARBA00004651"/>
    </source>
</evidence>
<organism evidence="9 10">
    <name type="scientific">Allostreptomyces psammosilenae</name>
    <dbReference type="NCBI Taxonomy" id="1892865"/>
    <lineage>
        <taxon>Bacteria</taxon>
        <taxon>Bacillati</taxon>
        <taxon>Actinomycetota</taxon>
        <taxon>Actinomycetes</taxon>
        <taxon>Kitasatosporales</taxon>
        <taxon>Streptomycetaceae</taxon>
        <taxon>Allostreptomyces</taxon>
    </lineage>
</organism>
<protein>
    <submittedName>
        <fullName evidence="9">Peptide/nickel transport system permease protein</fullName>
    </submittedName>
</protein>
<evidence type="ECO:0000256" key="2">
    <source>
        <dbReference type="ARBA" id="ARBA00022448"/>
    </source>
</evidence>
<evidence type="ECO:0000313" key="10">
    <source>
        <dbReference type="Proteomes" id="UP000567795"/>
    </source>
</evidence>
<dbReference type="GO" id="GO:0005886">
    <property type="term" value="C:plasma membrane"/>
    <property type="evidence" value="ECO:0007669"/>
    <property type="project" value="UniProtKB-SubCell"/>
</dbReference>
<evidence type="ECO:0000256" key="7">
    <source>
        <dbReference type="RuleBase" id="RU363032"/>
    </source>
</evidence>
<evidence type="ECO:0000313" key="9">
    <source>
        <dbReference type="EMBL" id="NYI05006.1"/>
    </source>
</evidence>
<keyword evidence="6 7" id="KW-0472">Membrane</keyword>